<dbReference type="OMA" id="NPPDNTV"/>
<reference evidence="2 3" key="1">
    <citation type="journal article" date="2021" name="G3 (Bethesda)">
        <title>Improved contiguity of the threespine stickleback genome using long-read sequencing.</title>
        <authorList>
            <person name="Nath S."/>
            <person name="Shaw D.E."/>
            <person name="White M.A."/>
        </authorList>
    </citation>
    <scope>NUCLEOTIDE SEQUENCE [LARGE SCALE GENOMIC DNA]</scope>
    <source>
        <strain evidence="2 3">Lake Benthic</strain>
    </source>
</reference>
<dbReference type="InParanoid" id="G3NPA4"/>
<dbReference type="PANTHER" id="PTHR39654:SF3">
    <property type="entry name" value="LEUCINE RICH REPEAT CONTAINING 75A"/>
    <property type="match status" value="1"/>
</dbReference>
<dbReference type="Ensembl" id="ENSGACT00000007186.2">
    <property type="protein sequence ID" value="ENSGACP00000007168.2"/>
    <property type="gene ID" value="ENSGACG00000005426.2"/>
</dbReference>
<dbReference type="Gene3D" id="3.80.10.10">
    <property type="entry name" value="Ribonuclease Inhibitor"/>
    <property type="match status" value="1"/>
</dbReference>
<dbReference type="Proteomes" id="UP000007635">
    <property type="component" value="Chromosome I"/>
</dbReference>
<proteinExistence type="predicted"/>
<evidence type="ECO:0000313" key="3">
    <source>
        <dbReference type="Proteomes" id="UP000007635"/>
    </source>
</evidence>
<protein>
    <submittedName>
        <fullName evidence="2">Leucine rich repeat containing 75A</fullName>
    </submittedName>
</protein>
<dbReference type="eggNOG" id="ENOG502QVX0">
    <property type="taxonomic scope" value="Eukaryota"/>
</dbReference>
<accession>G3NPA4</accession>
<dbReference type="PANTHER" id="PTHR39654">
    <property type="entry name" value="LEUCINE-RICH REPEAT-CONTAINING PROTEIN 75A-LIKE ISOFORM X1"/>
    <property type="match status" value="1"/>
</dbReference>
<feature type="region of interest" description="Disordered" evidence="1">
    <location>
        <begin position="58"/>
        <end position="78"/>
    </location>
</feature>
<sequence>MGGCGRAAAAVNQTSTKHLHPMGAKQTKGQEAGGASPQHGWRRTPTKERGDILASLMLKSGDRVGRGGSSSTPPPPYQRRIGMIQEMMLMAKQGKQDEATEMLKTLRQDLGMESTSLDDVLYRYASFRNLVDPITHDLIISLARYVHCSKTEGDSLGAMEKVCRQLTYHLSPHSQWRRQGLLKRKPQACLKAVLSSPLSSGALDLSGIPLAPRDAERLCAHLRRHAPAVVSLELGFSELTDEAFLLLLPTLAALPRLETLALNGNRLTRAVLKELTDALKDPRTFPSVTWIDLGNNVDIFSLPQPFLVSLRKRCPKQGNLPTILEFGESQASEPPERPRGLGGEEEEETDDANRTESMGELRSEVEEELDGELEIEEMMEELLDFDREAQGKDEEDESMWTLGEQRKEGRRRRCCRGKEEEEEEQTAAAGGRAVMADDDSSHLSCSSQSQRSSGATEPMRAEEADDSEEAATDRSGHLT</sequence>
<feature type="region of interest" description="Disordered" evidence="1">
    <location>
        <begin position="382"/>
        <end position="479"/>
    </location>
</feature>
<dbReference type="GeneTree" id="ENSGT00940000161370"/>
<evidence type="ECO:0000256" key="1">
    <source>
        <dbReference type="SAM" id="MobiDB-lite"/>
    </source>
</evidence>
<evidence type="ECO:0000313" key="2">
    <source>
        <dbReference type="Ensembl" id="ENSGACP00000007168.2"/>
    </source>
</evidence>
<feature type="compositionally biased region" description="Basic and acidic residues" evidence="1">
    <location>
        <begin position="351"/>
        <end position="364"/>
    </location>
</feature>
<feature type="region of interest" description="Disordered" evidence="1">
    <location>
        <begin position="323"/>
        <end position="370"/>
    </location>
</feature>
<reference evidence="2" key="2">
    <citation type="submission" date="2025-08" db="UniProtKB">
        <authorList>
            <consortium name="Ensembl"/>
        </authorList>
    </citation>
    <scope>IDENTIFICATION</scope>
</reference>
<keyword evidence="3" id="KW-1185">Reference proteome</keyword>
<organism evidence="2 3">
    <name type="scientific">Gasterosteus aculeatus aculeatus</name>
    <name type="common">three-spined stickleback</name>
    <dbReference type="NCBI Taxonomy" id="481459"/>
    <lineage>
        <taxon>Eukaryota</taxon>
        <taxon>Metazoa</taxon>
        <taxon>Chordata</taxon>
        <taxon>Craniata</taxon>
        <taxon>Vertebrata</taxon>
        <taxon>Euteleostomi</taxon>
        <taxon>Actinopterygii</taxon>
        <taxon>Neopterygii</taxon>
        <taxon>Teleostei</taxon>
        <taxon>Neoteleostei</taxon>
        <taxon>Acanthomorphata</taxon>
        <taxon>Eupercaria</taxon>
        <taxon>Perciformes</taxon>
        <taxon>Cottioidei</taxon>
        <taxon>Gasterosteales</taxon>
        <taxon>Gasterosteidae</taxon>
        <taxon>Gasterosteus</taxon>
    </lineage>
</organism>
<name>G3NPA4_GASAC</name>
<feature type="region of interest" description="Disordered" evidence="1">
    <location>
        <begin position="1"/>
        <end position="46"/>
    </location>
</feature>
<reference evidence="2" key="3">
    <citation type="submission" date="2025-09" db="UniProtKB">
        <authorList>
            <consortium name="Ensembl"/>
        </authorList>
    </citation>
    <scope>IDENTIFICATION</scope>
</reference>
<dbReference type="AlphaFoldDB" id="G3NPA4"/>
<dbReference type="InterPro" id="IPR032675">
    <property type="entry name" value="LRR_dom_sf"/>
</dbReference>
<dbReference type="OrthoDB" id="9979103at2759"/>
<dbReference type="SUPFAM" id="SSF52047">
    <property type="entry name" value="RNI-like"/>
    <property type="match status" value="1"/>
</dbReference>
<feature type="compositionally biased region" description="Low complexity" evidence="1">
    <location>
        <begin position="442"/>
        <end position="453"/>
    </location>
</feature>
<dbReference type="Bgee" id="ENSGACG00000005426">
    <property type="expression patterns" value="Expressed in telencephalon and 2 other cell types or tissues"/>
</dbReference>